<evidence type="ECO:0000313" key="2">
    <source>
        <dbReference type="Proteomes" id="UP000315540"/>
    </source>
</evidence>
<sequence>MENCTIYSHNLEFEKVIQIVKAKLPKAKIDRDEKSLTATIKGGFFGKSKTLKIKYRERKNLSYKLEQIECGLTENLSGMVNYIQSIPAKNEEVRNKFLYKVMSANYEIPFIAEPEMVKEFQSILKEIIKDLDGFIFAEPNQFLNKSNGQYFADKDLNLILDTNGNCEIKDIQVIVDAKYHDEPKENYEEEQVARKEKSENFLTSKGIKINKNLPCVSSSTNVDLRSVKEVTDRAYALLIIAAKGEGVEQEHLIRTVEAKKIDFFSQQENYIYQADHLNDQERAYATWRYESLYVMLWALGKMDELKYPDDICDVQTIVAKIFEPTREEFESSITLRSESEILDELDKIYRMNWACVDARINGQEVLGNINPSVVYERHYSLNWLTKYHNQDWDYVQTST</sequence>
<organism evidence="1 2">
    <name type="scientific">Aquimarina algicola</name>
    <dbReference type="NCBI Taxonomy" id="2589995"/>
    <lineage>
        <taxon>Bacteria</taxon>
        <taxon>Pseudomonadati</taxon>
        <taxon>Bacteroidota</taxon>
        <taxon>Flavobacteriia</taxon>
        <taxon>Flavobacteriales</taxon>
        <taxon>Flavobacteriaceae</taxon>
        <taxon>Aquimarina</taxon>
    </lineage>
</organism>
<dbReference type="AlphaFoldDB" id="A0A504JEQ1"/>
<comment type="caution">
    <text evidence="1">The sequence shown here is derived from an EMBL/GenBank/DDBJ whole genome shotgun (WGS) entry which is preliminary data.</text>
</comment>
<protein>
    <submittedName>
        <fullName evidence="1">DUF4272 domain-containing protein</fullName>
    </submittedName>
</protein>
<keyword evidence="2" id="KW-1185">Reference proteome</keyword>
<reference evidence="1 2" key="1">
    <citation type="submission" date="2019-06" db="EMBL/GenBank/DDBJ databases">
        <authorList>
            <person name="Meng X."/>
        </authorList>
    </citation>
    <scope>NUCLEOTIDE SEQUENCE [LARGE SCALE GENOMIC DNA]</scope>
    <source>
        <strain evidence="1 2">M625</strain>
    </source>
</reference>
<accession>A0A504JEQ1</accession>
<gene>
    <name evidence="1" type="ORF">FHK87_04750</name>
</gene>
<dbReference type="InterPro" id="IPR025368">
    <property type="entry name" value="DUF4272"/>
</dbReference>
<name>A0A504JEQ1_9FLAO</name>
<dbReference type="Proteomes" id="UP000315540">
    <property type="component" value="Unassembled WGS sequence"/>
</dbReference>
<proteinExistence type="predicted"/>
<dbReference type="EMBL" id="VFWZ01000002">
    <property type="protein sequence ID" value="TPN86915.1"/>
    <property type="molecule type" value="Genomic_DNA"/>
</dbReference>
<dbReference type="RefSeq" id="WP_140590629.1">
    <property type="nucleotide sequence ID" value="NZ_VFWZ01000002.1"/>
</dbReference>
<evidence type="ECO:0000313" key="1">
    <source>
        <dbReference type="EMBL" id="TPN86915.1"/>
    </source>
</evidence>
<dbReference type="Pfam" id="PF14094">
    <property type="entry name" value="DUF4272"/>
    <property type="match status" value="1"/>
</dbReference>
<dbReference type="OrthoDB" id="4399984at2"/>